<dbReference type="EMBL" id="LGFD01000029">
    <property type="protein sequence ID" value="KUK17275.1"/>
    <property type="molecule type" value="Genomic_DNA"/>
</dbReference>
<dbReference type="AlphaFoldDB" id="A0A117L1L5"/>
<comment type="similarity">
    <text evidence="5">Belongs to the STT3 family.</text>
</comment>
<feature type="transmembrane region" description="Helical" evidence="17">
    <location>
        <begin position="155"/>
        <end position="172"/>
    </location>
</feature>
<comment type="caution">
    <text evidence="18">The sequence shown here is derived from an EMBL/GenBank/DDBJ whole genome shotgun (WGS) entry which is preliminary data.</text>
</comment>
<evidence type="ECO:0000256" key="7">
    <source>
        <dbReference type="ARBA" id="ARBA00022676"/>
    </source>
</evidence>
<keyword evidence="14" id="KW-0464">Manganese</keyword>
<evidence type="ECO:0000256" key="6">
    <source>
        <dbReference type="ARBA" id="ARBA00012602"/>
    </source>
</evidence>
<reference evidence="19" key="1">
    <citation type="journal article" date="2015" name="MBio">
        <title>Genome-Resolved Metagenomic Analysis Reveals Roles for Candidate Phyla and Other Microbial Community Members in Biogeochemical Transformations in Oil Reservoirs.</title>
        <authorList>
            <person name="Hu P."/>
            <person name="Tom L."/>
            <person name="Singh A."/>
            <person name="Thomas B.C."/>
            <person name="Baker B.J."/>
            <person name="Piceno Y.M."/>
            <person name="Andersen G.L."/>
            <person name="Banfield J.F."/>
        </authorList>
    </citation>
    <scope>NUCLEOTIDE SEQUENCE [LARGE SCALE GENOMIC DNA]</scope>
</reference>
<dbReference type="Gene3D" id="3.40.50.12610">
    <property type="match status" value="1"/>
</dbReference>
<evidence type="ECO:0000313" key="19">
    <source>
        <dbReference type="Proteomes" id="UP000053911"/>
    </source>
</evidence>
<dbReference type="GO" id="GO:0005886">
    <property type="term" value="C:plasma membrane"/>
    <property type="evidence" value="ECO:0007669"/>
    <property type="project" value="UniProtKB-SubCell"/>
</dbReference>
<keyword evidence="13 17" id="KW-0472">Membrane</keyword>
<feature type="transmembrane region" description="Helical" evidence="17">
    <location>
        <begin position="384"/>
        <end position="402"/>
    </location>
</feature>
<dbReference type="GO" id="GO:0004576">
    <property type="term" value="F:oligosaccharyl transferase activity"/>
    <property type="evidence" value="ECO:0007669"/>
    <property type="project" value="InterPro"/>
</dbReference>
<feature type="transmembrane region" description="Helical" evidence="17">
    <location>
        <begin position="12"/>
        <end position="30"/>
    </location>
</feature>
<organism evidence="18 19">
    <name type="scientific">Thermococcus sibiricus</name>
    <dbReference type="NCBI Taxonomy" id="172049"/>
    <lineage>
        <taxon>Archaea</taxon>
        <taxon>Methanobacteriati</taxon>
        <taxon>Methanobacteriota</taxon>
        <taxon>Thermococci</taxon>
        <taxon>Thermococcales</taxon>
        <taxon>Thermococcaceae</taxon>
        <taxon>Thermococcus</taxon>
    </lineage>
</organism>
<dbReference type="PATRIC" id="fig|172049.5.peg.582"/>
<feature type="transmembrane region" description="Helical" evidence="17">
    <location>
        <begin position="288"/>
        <end position="307"/>
    </location>
</feature>
<evidence type="ECO:0000256" key="11">
    <source>
        <dbReference type="ARBA" id="ARBA00022842"/>
    </source>
</evidence>
<feature type="transmembrane region" description="Helical" evidence="17">
    <location>
        <begin position="439"/>
        <end position="457"/>
    </location>
</feature>
<evidence type="ECO:0000313" key="18">
    <source>
        <dbReference type="EMBL" id="KUK17275.1"/>
    </source>
</evidence>
<evidence type="ECO:0000256" key="4">
    <source>
        <dbReference type="ARBA" id="ARBA00004922"/>
    </source>
</evidence>
<gene>
    <name evidence="18" type="ORF">XD54_1444</name>
</gene>
<name>A0A117L1L5_9EURY</name>
<dbReference type="EC" id="2.4.99.21" evidence="6"/>
<keyword evidence="8 18" id="KW-0808">Transferase</keyword>
<comment type="subcellular location">
    <subcellularLocation>
        <location evidence="3">Cell membrane</location>
        <topology evidence="3">Multi-pass membrane protein</topology>
    </subcellularLocation>
</comment>
<comment type="cofactor">
    <cofactor evidence="2">
        <name>Mg(2+)</name>
        <dbReference type="ChEBI" id="CHEBI:18420"/>
    </cofactor>
</comment>
<evidence type="ECO:0000256" key="16">
    <source>
        <dbReference type="ARBA" id="ARBA00034066"/>
    </source>
</evidence>
<comment type="pathway">
    <text evidence="4">Protein modification; protein glycosylation.</text>
</comment>
<dbReference type="InterPro" id="IPR003674">
    <property type="entry name" value="Oligo_trans_STT3"/>
</dbReference>
<dbReference type="RefSeq" id="WP_283217738.1">
    <property type="nucleotide sequence ID" value="NZ_LGFD01000029.1"/>
</dbReference>
<evidence type="ECO:0000256" key="9">
    <source>
        <dbReference type="ARBA" id="ARBA00022692"/>
    </source>
</evidence>
<keyword evidence="12 17" id="KW-1133">Transmembrane helix</keyword>
<evidence type="ECO:0000256" key="13">
    <source>
        <dbReference type="ARBA" id="ARBA00023136"/>
    </source>
</evidence>
<comment type="catalytic activity">
    <reaction evidence="16">
        <text>an archaeal dolichyl phosphooligosaccharide + [protein]-L-asparagine = an archaeal dolichyl phosphate + a glycoprotein with the oligosaccharide chain attached by N-beta-D-glycosyl linkage to a protein L-asparagine.</text>
        <dbReference type="EC" id="2.4.99.21"/>
    </reaction>
</comment>
<evidence type="ECO:0000256" key="17">
    <source>
        <dbReference type="SAM" id="Phobius"/>
    </source>
</evidence>
<feature type="transmembrane region" description="Helical" evidence="17">
    <location>
        <begin position="314"/>
        <end position="332"/>
    </location>
</feature>
<feature type="transmembrane region" description="Helical" evidence="17">
    <location>
        <begin position="204"/>
        <end position="222"/>
    </location>
</feature>
<dbReference type="UniPathway" id="UPA00378"/>
<feature type="transmembrane region" description="Helical" evidence="17">
    <location>
        <begin position="229"/>
        <end position="249"/>
    </location>
</feature>
<evidence type="ECO:0000256" key="3">
    <source>
        <dbReference type="ARBA" id="ARBA00004651"/>
    </source>
</evidence>
<evidence type="ECO:0000256" key="10">
    <source>
        <dbReference type="ARBA" id="ARBA00022723"/>
    </source>
</evidence>
<feature type="transmembrane region" description="Helical" evidence="17">
    <location>
        <begin position="408"/>
        <end position="427"/>
    </location>
</feature>
<evidence type="ECO:0000256" key="5">
    <source>
        <dbReference type="ARBA" id="ARBA00010810"/>
    </source>
</evidence>
<evidence type="ECO:0000256" key="12">
    <source>
        <dbReference type="ARBA" id="ARBA00022989"/>
    </source>
</evidence>
<comment type="cofactor">
    <cofactor evidence="1">
        <name>Mn(2+)</name>
        <dbReference type="ChEBI" id="CHEBI:29035"/>
    </cofactor>
</comment>
<keyword evidence="7" id="KW-0328">Glycosyltransferase</keyword>
<sequence length="765" mass="86654">MRSDGIFKPKVALPIVTVIALVMRLIPLRHKYMLGYDPYFHLAYIEEALKAGEWFNFLTIAGGPGGYQVRDFHPLGLWMTPAYVYKFLKVFGVSLYNAFRITPVIFGVLTVVFFYLALLKLYDEKKAFFASLFLAISFGHVFRSMANYYRGDNYMLFWYSVALLGVALAISMKDKLGNLRFALYLVPALASGFASIFWQAYYPIFIFLLANAVFLAVGAFILDKKENLLDALALVLSTVLGAFMANSLGGKFGYGMLGYDQLGKRVAEKLMLEFGTIKDAYLLVHVKYLVPLGLAFIILIFILGKFIKDRKARAGVLIGLAVLGVFVLFHRFEALKELSTGFGIFIEAPIQETQPSSFSDLWKAFSISLFLAPLFFLRFDPNRVNMSDFLILGLIFPSIYMIKTWTRFLFIGSAAIALMAGIGVVELYETLNRLDGRKVSAVGIGLLVLLPMVNGGFSIKETYSLRPYANEHWEEALTWLRENSNENDIVLAWWDYGTWVIYYSRRSPVAQLGPNTGVALYYLDKLDENWAMNLGVDYVVVSYYDFLKFGAIVDTTKMDPKYNITEKYGLIVLPLTSTVGALVFQRGDYRIIAKPGETWNVIVNLNRQVISPKELYVEYQGRVMKPELSASNTNTYLYINLDYKYAVFMNEEAFNTTLVRLFINANEPYELVYSDGGVVKVLKLKHPNVIVEEVNGSVVFYFENATGTGLGIWGFLDNGTKVFEKWYGVKGKEEFELPEEVNGTVIRYAYAVGKKIVDRGIFRRD</sequence>
<evidence type="ECO:0000256" key="1">
    <source>
        <dbReference type="ARBA" id="ARBA00001936"/>
    </source>
</evidence>
<accession>A0A117L1L5</accession>
<dbReference type="GO" id="GO:0046872">
    <property type="term" value="F:metal ion binding"/>
    <property type="evidence" value="ECO:0007669"/>
    <property type="project" value="UniProtKB-KW"/>
</dbReference>
<evidence type="ECO:0000256" key="15">
    <source>
        <dbReference type="ARBA" id="ARBA00030679"/>
    </source>
</evidence>
<protein>
    <recommendedName>
        <fullName evidence="6">dolichyl-phosphooligosaccharide-protein glycotransferase</fullName>
        <ecNumber evidence="6">2.4.99.21</ecNumber>
    </recommendedName>
    <alternativeName>
        <fullName evidence="15">Oligosaccharyl transferase</fullName>
    </alternativeName>
</protein>
<dbReference type="Proteomes" id="UP000053911">
    <property type="component" value="Unassembled WGS sequence"/>
</dbReference>
<evidence type="ECO:0000256" key="2">
    <source>
        <dbReference type="ARBA" id="ARBA00001946"/>
    </source>
</evidence>
<evidence type="ECO:0000256" key="8">
    <source>
        <dbReference type="ARBA" id="ARBA00022679"/>
    </source>
</evidence>
<dbReference type="PANTHER" id="PTHR13872">
    <property type="entry name" value="DOLICHYL-DIPHOSPHOOLIGOSACCHARIDE--PROTEIN GLYCOSYLTRANSFERASE SUBUNIT"/>
    <property type="match status" value="1"/>
</dbReference>
<proteinExistence type="inferred from homology"/>
<evidence type="ECO:0000256" key="14">
    <source>
        <dbReference type="ARBA" id="ARBA00023211"/>
    </source>
</evidence>
<feature type="transmembrane region" description="Helical" evidence="17">
    <location>
        <begin position="98"/>
        <end position="118"/>
    </location>
</feature>
<keyword evidence="9 17" id="KW-0812">Transmembrane</keyword>
<keyword evidence="10" id="KW-0479">Metal-binding</keyword>
<feature type="transmembrane region" description="Helical" evidence="17">
    <location>
        <begin position="179"/>
        <end position="198"/>
    </location>
</feature>
<dbReference type="PANTHER" id="PTHR13872:SF1">
    <property type="entry name" value="DOLICHYL-DIPHOSPHOOLIGOSACCHARIDE--PROTEIN GLYCOSYLTRANSFERASE SUBUNIT STT3B"/>
    <property type="match status" value="1"/>
</dbReference>
<feature type="transmembrane region" description="Helical" evidence="17">
    <location>
        <begin position="127"/>
        <end position="149"/>
    </location>
</feature>
<keyword evidence="11" id="KW-0460">Magnesium</keyword>